<dbReference type="EMBL" id="JAKKPZ010000001">
    <property type="protein sequence ID" value="KAI1728704.1"/>
    <property type="molecule type" value="Genomic_DNA"/>
</dbReference>
<feature type="compositionally biased region" description="Acidic residues" evidence="1">
    <location>
        <begin position="285"/>
        <end position="297"/>
    </location>
</feature>
<protein>
    <submittedName>
        <fullName evidence="2">Proline-rich nuclear receptor coactivator motif domain-containing protein</fullName>
    </submittedName>
</protein>
<feature type="region of interest" description="Disordered" evidence="1">
    <location>
        <begin position="74"/>
        <end position="95"/>
    </location>
</feature>
<name>A0AAD4R7N8_9BILA</name>
<gene>
    <name evidence="2" type="ORF">DdX_00902</name>
</gene>
<feature type="compositionally biased region" description="Polar residues" evidence="1">
    <location>
        <begin position="262"/>
        <end position="272"/>
    </location>
</feature>
<feature type="compositionally biased region" description="Polar residues" evidence="1">
    <location>
        <begin position="113"/>
        <end position="139"/>
    </location>
</feature>
<feature type="compositionally biased region" description="Polar residues" evidence="1">
    <location>
        <begin position="324"/>
        <end position="336"/>
    </location>
</feature>
<sequence>MLIGDVHLRTSLNIMSCSSFQSTVTMDSGSSSPFIRLSPTAFFKSVASTTPNTPPCFMSQRAGPTIVAESTSPVNGLMATPKSHRCRTPGRAGGSNPNCARKKLCYPADESIPMNTTQTPQSKKTMPNPSTPRTVSLISKTAKRPQAFDTSLQSQSAGRQSREKQCQSAPAVSMYDNFSTNVYATPPRHLLRRQQSASATMVSVGGGRFIPAFGHRAAVRFTPPIGEDVSTLFAGSKFSDSPSAKSLPMPPMQWLDEVKSQVTARSPNTTKSKFADRNPLKNVTEEDPTTEEDDQSDDQSVGPVVFHLDSSASDGESAKPIPKLQSQHSNVSSNGSLHDPVSESQLARGVEGIRLDPLQLIAAVAAS</sequence>
<accession>A0AAD4R7N8</accession>
<organism evidence="2 3">
    <name type="scientific">Ditylenchus destructor</name>
    <dbReference type="NCBI Taxonomy" id="166010"/>
    <lineage>
        <taxon>Eukaryota</taxon>
        <taxon>Metazoa</taxon>
        <taxon>Ecdysozoa</taxon>
        <taxon>Nematoda</taxon>
        <taxon>Chromadorea</taxon>
        <taxon>Rhabditida</taxon>
        <taxon>Tylenchina</taxon>
        <taxon>Tylenchomorpha</taxon>
        <taxon>Sphaerularioidea</taxon>
        <taxon>Anguinidae</taxon>
        <taxon>Anguininae</taxon>
        <taxon>Ditylenchus</taxon>
    </lineage>
</organism>
<feature type="region of interest" description="Disordered" evidence="1">
    <location>
        <begin position="262"/>
        <end position="343"/>
    </location>
</feature>
<evidence type="ECO:0000313" key="3">
    <source>
        <dbReference type="Proteomes" id="UP001201812"/>
    </source>
</evidence>
<feature type="region of interest" description="Disordered" evidence="1">
    <location>
        <begin position="110"/>
        <end position="170"/>
    </location>
</feature>
<keyword evidence="2" id="KW-0675">Receptor</keyword>
<keyword evidence="3" id="KW-1185">Reference proteome</keyword>
<dbReference type="Proteomes" id="UP001201812">
    <property type="component" value="Unassembled WGS sequence"/>
</dbReference>
<feature type="compositionally biased region" description="Polar residues" evidence="1">
    <location>
        <begin position="148"/>
        <end position="159"/>
    </location>
</feature>
<evidence type="ECO:0000313" key="2">
    <source>
        <dbReference type="EMBL" id="KAI1728704.1"/>
    </source>
</evidence>
<dbReference type="AlphaFoldDB" id="A0AAD4R7N8"/>
<dbReference type="GO" id="GO:0016071">
    <property type="term" value="P:mRNA metabolic process"/>
    <property type="evidence" value="ECO:0007669"/>
    <property type="project" value="UniProtKB-ARBA"/>
</dbReference>
<reference evidence="2" key="1">
    <citation type="submission" date="2022-01" db="EMBL/GenBank/DDBJ databases">
        <title>Genome Sequence Resource for Two Populations of Ditylenchus destructor, the Migratory Endoparasitic Phytonematode.</title>
        <authorList>
            <person name="Zhang H."/>
            <person name="Lin R."/>
            <person name="Xie B."/>
        </authorList>
    </citation>
    <scope>NUCLEOTIDE SEQUENCE</scope>
    <source>
        <strain evidence="2">BazhouSP</strain>
    </source>
</reference>
<dbReference type="Pfam" id="PF15365">
    <property type="entry name" value="PNRC"/>
    <property type="match status" value="1"/>
</dbReference>
<evidence type="ECO:0000256" key="1">
    <source>
        <dbReference type="SAM" id="MobiDB-lite"/>
    </source>
</evidence>
<comment type="caution">
    <text evidence="2">The sequence shown here is derived from an EMBL/GenBank/DDBJ whole genome shotgun (WGS) entry which is preliminary data.</text>
</comment>
<dbReference type="InterPro" id="IPR028322">
    <property type="entry name" value="PNRC-like_rgn"/>
</dbReference>
<proteinExistence type="predicted"/>